<evidence type="ECO:0000313" key="5">
    <source>
        <dbReference type="EMBL" id="HJC63432.1"/>
    </source>
</evidence>
<dbReference type="Pfam" id="PF00278">
    <property type="entry name" value="Orn_DAP_Arg_deC"/>
    <property type="match status" value="1"/>
</dbReference>
<sequence length="407" mass="46108">MRTERLKEACQRYGTPLYVYDTDQARKAAEECRSLLGPDIGLCFAMKANPFLTRSLAEAADRIEVCSMGEYYICRELSVPPEKLLISGVLKEEADLQEILHTYGGRCAYTAESQQQFQFLREWSRDNQEEVLVYLRLTSGNQFGIDPETASDLIRKAKITPFLSIAGIHYFSGTQKSGEKIRQELRMLDQQLLCLEEETRTRIEELEYGPGLAAAYFEGQDDTRTEDLKAAAESVRAMRWKGKVTFEMGRGLTAQCGYYLTTVKDVKENRGKRYCIVDGGIHQIHYDGQIRGMYCPSFRLLGETAAGQEELWTVCGSLCTSNDVLIQKARVRDLKPGDVFVFEQTGAYAATEGMALFLSHELPGAVLYSERDGWKQARKRQPVYPWNMEKIQSGKENTNGKITGDFK</sequence>
<reference evidence="5" key="2">
    <citation type="submission" date="2021-04" db="EMBL/GenBank/DDBJ databases">
        <authorList>
            <person name="Gilroy R."/>
        </authorList>
    </citation>
    <scope>NUCLEOTIDE SEQUENCE</scope>
    <source>
        <strain evidence="5">ChiBcec2-3848</strain>
    </source>
</reference>
<dbReference type="SUPFAM" id="SSF51419">
    <property type="entry name" value="PLP-binding barrel"/>
    <property type="match status" value="1"/>
</dbReference>
<reference evidence="5" key="1">
    <citation type="journal article" date="2021" name="PeerJ">
        <title>Extensive microbial diversity within the chicken gut microbiome revealed by metagenomics and culture.</title>
        <authorList>
            <person name="Gilroy R."/>
            <person name="Ravi A."/>
            <person name="Getino M."/>
            <person name="Pursley I."/>
            <person name="Horton D.L."/>
            <person name="Alikhan N.F."/>
            <person name="Baker D."/>
            <person name="Gharbi K."/>
            <person name="Hall N."/>
            <person name="Watson M."/>
            <person name="Adriaenssens E.M."/>
            <person name="Foster-Nyarko E."/>
            <person name="Jarju S."/>
            <person name="Secka A."/>
            <person name="Antonio M."/>
            <person name="Oren A."/>
            <person name="Chaudhuri R.R."/>
            <person name="La Ragione R."/>
            <person name="Hildebrand F."/>
            <person name="Pallen M.J."/>
        </authorList>
    </citation>
    <scope>NUCLEOTIDE SEQUENCE</scope>
    <source>
        <strain evidence="5">ChiBcec2-3848</strain>
    </source>
</reference>
<accession>A0A9D2TCH1</accession>
<dbReference type="InterPro" id="IPR022643">
    <property type="entry name" value="De-COase2_C"/>
</dbReference>
<evidence type="ECO:0000256" key="2">
    <source>
        <dbReference type="ARBA" id="ARBA00022898"/>
    </source>
</evidence>
<feature type="domain" description="Orn/DAP/Arg decarboxylase 2 N-terminal" evidence="4">
    <location>
        <begin position="26"/>
        <end position="253"/>
    </location>
</feature>
<dbReference type="SUPFAM" id="SSF50621">
    <property type="entry name" value="Alanine racemase C-terminal domain-like"/>
    <property type="match status" value="1"/>
</dbReference>
<evidence type="ECO:0000259" key="4">
    <source>
        <dbReference type="Pfam" id="PF02784"/>
    </source>
</evidence>
<dbReference type="EMBL" id="DWVZ01000099">
    <property type="protein sequence ID" value="HJC63432.1"/>
    <property type="molecule type" value="Genomic_DNA"/>
</dbReference>
<dbReference type="Proteomes" id="UP000823886">
    <property type="component" value="Unassembled WGS sequence"/>
</dbReference>
<dbReference type="AlphaFoldDB" id="A0A9D2TCH1"/>
<keyword evidence="5" id="KW-0413">Isomerase</keyword>
<dbReference type="PANTHER" id="PTHR43727:SF2">
    <property type="entry name" value="GROUP IV DECARBOXYLASE"/>
    <property type="match status" value="1"/>
</dbReference>
<name>A0A9D2TCH1_9FIRM</name>
<protein>
    <submittedName>
        <fullName evidence="5">Alanine racemase</fullName>
        <ecNumber evidence="5">5.1.1.1</ecNumber>
    </submittedName>
</protein>
<dbReference type="Gene3D" id="3.20.20.10">
    <property type="entry name" value="Alanine racemase"/>
    <property type="match status" value="1"/>
</dbReference>
<keyword evidence="2" id="KW-0663">Pyridoxal phosphate</keyword>
<evidence type="ECO:0000313" key="6">
    <source>
        <dbReference type="Proteomes" id="UP000823886"/>
    </source>
</evidence>
<gene>
    <name evidence="5" type="ORF">H9753_07425</name>
</gene>
<feature type="domain" description="Orn/DAP/Arg decarboxylase 2 C-terminal" evidence="3">
    <location>
        <begin position="17"/>
        <end position="346"/>
    </location>
</feature>
<organism evidence="5 6">
    <name type="scientific">Candidatus Blautia merdavium</name>
    <dbReference type="NCBI Taxonomy" id="2838494"/>
    <lineage>
        <taxon>Bacteria</taxon>
        <taxon>Bacillati</taxon>
        <taxon>Bacillota</taxon>
        <taxon>Clostridia</taxon>
        <taxon>Lachnospirales</taxon>
        <taxon>Lachnospiraceae</taxon>
        <taxon>Blautia</taxon>
    </lineage>
</organism>
<dbReference type="InterPro" id="IPR009006">
    <property type="entry name" value="Ala_racemase/Decarboxylase_C"/>
</dbReference>
<evidence type="ECO:0000259" key="3">
    <source>
        <dbReference type="Pfam" id="PF00278"/>
    </source>
</evidence>
<comment type="caution">
    <text evidence="5">The sequence shown here is derived from an EMBL/GenBank/DDBJ whole genome shotgun (WGS) entry which is preliminary data.</text>
</comment>
<dbReference type="GO" id="GO:0008784">
    <property type="term" value="F:alanine racemase activity"/>
    <property type="evidence" value="ECO:0007669"/>
    <property type="project" value="UniProtKB-EC"/>
</dbReference>
<dbReference type="Pfam" id="PF02784">
    <property type="entry name" value="Orn_Arg_deC_N"/>
    <property type="match status" value="1"/>
</dbReference>
<comment type="cofactor">
    <cofactor evidence="1">
        <name>pyridoxal 5'-phosphate</name>
        <dbReference type="ChEBI" id="CHEBI:597326"/>
    </cofactor>
</comment>
<dbReference type="PANTHER" id="PTHR43727">
    <property type="entry name" value="DIAMINOPIMELATE DECARBOXYLASE"/>
    <property type="match status" value="1"/>
</dbReference>
<proteinExistence type="predicted"/>
<evidence type="ECO:0000256" key="1">
    <source>
        <dbReference type="ARBA" id="ARBA00001933"/>
    </source>
</evidence>
<dbReference type="InterPro" id="IPR022644">
    <property type="entry name" value="De-COase2_N"/>
</dbReference>
<dbReference type="Gene3D" id="2.40.37.10">
    <property type="entry name" value="Lyase, Ornithine Decarboxylase, Chain A, domain 1"/>
    <property type="match status" value="1"/>
</dbReference>
<dbReference type="EC" id="5.1.1.1" evidence="5"/>
<dbReference type="GO" id="GO:0009089">
    <property type="term" value="P:lysine biosynthetic process via diaminopimelate"/>
    <property type="evidence" value="ECO:0007669"/>
    <property type="project" value="TreeGrafter"/>
</dbReference>
<dbReference type="InterPro" id="IPR029066">
    <property type="entry name" value="PLP-binding_barrel"/>
</dbReference>
<dbReference type="GO" id="GO:0008836">
    <property type="term" value="F:diaminopimelate decarboxylase activity"/>
    <property type="evidence" value="ECO:0007669"/>
    <property type="project" value="TreeGrafter"/>
</dbReference>